<comment type="caution">
    <text evidence="2">The sequence shown here is derived from an EMBL/GenBank/DDBJ whole genome shotgun (WGS) entry which is preliminary data.</text>
</comment>
<dbReference type="OrthoDB" id="5573803at2"/>
<evidence type="ECO:0000313" key="3">
    <source>
        <dbReference type="EMBL" id="OQK16205.1"/>
    </source>
</evidence>
<dbReference type="Gene3D" id="3.30.420.10">
    <property type="entry name" value="Ribonuclease H-like superfamily/Ribonuclease H"/>
    <property type="match status" value="1"/>
</dbReference>
<dbReference type="EMBL" id="LPUF01000004">
    <property type="protein sequence ID" value="OQK15412.1"/>
    <property type="molecule type" value="Genomic_DNA"/>
</dbReference>
<dbReference type="EMBL" id="LPUF01000002">
    <property type="protein sequence ID" value="OQK16205.1"/>
    <property type="molecule type" value="Genomic_DNA"/>
</dbReference>
<reference evidence="2 4" key="1">
    <citation type="submission" date="2015-12" db="EMBL/GenBank/DDBJ databases">
        <authorList>
            <person name="Shamseldin A."/>
            <person name="Moawad H."/>
            <person name="Abd El-Rahim W.M."/>
            <person name="Sadowsky M.J."/>
        </authorList>
    </citation>
    <scope>NUCLEOTIDE SEQUENCE [LARGE SCALE GENOMIC DNA]</scope>
    <source>
        <strain evidence="2 4">WF1</strain>
    </source>
</reference>
<dbReference type="STRING" id="1420851.AU255_13975"/>
<name>A0A1V8M1K9_9GAMM</name>
<dbReference type="InterPro" id="IPR036397">
    <property type="entry name" value="RNaseH_sf"/>
</dbReference>
<keyword evidence="4" id="KW-1185">Reference proteome</keyword>
<organism evidence="2 4">
    <name type="scientific">Methyloprofundus sedimenti</name>
    <dbReference type="NCBI Taxonomy" id="1420851"/>
    <lineage>
        <taxon>Bacteria</taxon>
        <taxon>Pseudomonadati</taxon>
        <taxon>Pseudomonadota</taxon>
        <taxon>Gammaproteobacteria</taxon>
        <taxon>Methylococcales</taxon>
        <taxon>Methylococcaceae</taxon>
        <taxon>Methyloprofundus</taxon>
    </lineage>
</organism>
<dbReference type="InterPro" id="IPR038717">
    <property type="entry name" value="Tc1-like_DDE_dom"/>
</dbReference>
<dbReference type="GO" id="GO:0003676">
    <property type="term" value="F:nucleic acid binding"/>
    <property type="evidence" value="ECO:0007669"/>
    <property type="project" value="InterPro"/>
</dbReference>
<proteinExistence type="predicted"/>
<gene>
    <name evidence="3" type="ORF">AU255_13975</name>
    <name evidence="2" type="ORF">AU255_18255</name>
</gene>
<evidence type="ECO:0000259" key="1">
    <source>
        <dbReference type="Pfam" id="PF13358"/>
    </source>
</evidence>
<dbReference type="SUPFAM" id="SSF53098">
    <property type="entry name" value="Ribonuclease H-like"/>
    <property type="match status" value="1"/>
</dbReference>
<protein>
    <recommendedName>
        <fullName evidence="1">Tc1-like transposase DDE domain-containing protein</fullName>
    </recommendedName>
</protein>
<accession>A0A1V8M1K9</accession>
<dbReference type="InterPro" id="IPR012337">
    <property type="entry name" value="RNaseH-like_sf"/>
</dbReference>
<evidence type="ECO:0000313" key="2">
    <source>
        <dbReference type="EMBL" id="OQK15412.1"/>
    </source>
</evidence>
<dbReference type="Proteomes" id="UP000191980">
    <property type="component" value="Unassembled WGS sequence"/>
</dbReference>
<dbReference type="InterPro" id="IPR047655">
    <property type="entry name" value="Transpos_IS630-like"/>
</dbReference>
<feature type="domain" description="Tc1-like transposase DDE" evidence="1">
    <location>
        <begin position="9"/>
        <end position="135"/>
    </location>
</feature>
<dbReference type="Pfam" id="PF13358">
    <property type="entry name" value="DDE_3"/>
    <property type="match status" value="1"/>
</dbReference>
<dbReference type="NCBIfam" id="NF033545">
    <property type="entry name" value="transpos_IS630"/>
    <property type="match status" value="1"/>
</dbReference>
<evidence type="ECO:0000313" key="4">
    <source>
        <dbReference type="Proteomes" id="UP000191980"/>
    </source>
</evidence>
<dbReference type="PANTHER" id="PTHR46564">
    <property type="entry name" value="TRANSPOSASE"/>
    <property type="match status" value="1"/>
</dbReference>
<dbReference type="AlphaFoldDB" id="A0A1V8M1K9"/>
<dbReference type="PANTHER" id="PTHR46564:SF1">
    <property type="entry name" value="TRANSPOSASE"/>
    <property type="match status" value="1"/>
</dbReference>
<sequence length="163" mass="18136">MGAGLNLSPLYGRAPSDQRVYDEAPVAKGQRISMVGAMTSAGMKTALNFEGTMTGLVFLYFLKHFLCPLLAEGDYVVMDNASVHKVDEIKDLIQKTGAKLIYLPPYSPDLNPIELAWNKIKQYLRKQRPRTVEALYQAYAEGLKCISTDNALSFVNHSMKFAI</sequence>